<dbReference type="Gene3D" id="2.170.130.10">
    <property type="entry name" value="TonB-dependent receptor, plug domain"/>
    <property type="match status" value="1"/>
</dbReference>
<evidence type="ECO:0000256" key="3">
    <source>
        <dbReference type="ARBA" id="ARBA00022452"/>
    </source>
</evidence>
<dbReference type="AlphaFoldDB" id="A0AA51ZXI1"/>
<comment type="similarity">
    <text evidence="10 11">Belongs to the TonB-dependent receptor family.</text>
</comment>
<evidence type="ECO:0000256" key="10">
    <source>
        <dbReference type="PROSITE-ProRule" id="PRU01360"/>
    </source>
</evidence>
<dbReference type="EMBL" id="CP129968">
    <property type="protein sequence ID" value="WNB18574.1"/>
    <property type="molecule type" value="Genomic_DNA"/>
</dbReference>
<keyword evidence="6 11" id="KW-0798">TonB box</keyword>
<dbReference type="PANTHER" id="PTHR30069:SF29">
    <property type="entry name" value="HEMOGLOBIN AND HEMOGLOBIN-HAPTOGLOBIN-BINDING PROTEIN 1-RELATED"/>
    <property type="match status" value="1"/>
</dbReference>
<keyword evidence="7 10" id="KW-0472">Membrane</keyword>
<dbReference type="InterPro" id="IPR036942">
    <property type="entry name" value="Beta-barrel_TonB_sf"/>
</dbReference>
<name>A0AA51ZXI1_9BACT</name>
<dbReference type="Gene3D" id="2.40.170.20">
    <property type="entry name" value="TonB-dependent receptor, beta-barrel domain"/>
    <property type="match status" value="1"/>
</dbReference>
<feature type="domain" description="TonB-dependent receptor plug" evidence="14">
    <location>
        <begin position="58"/>
        <end position="144"/>
    </location>
</feature>
<feature type="chain" id="PRO_5041231289" evidence="12">
    <location>
        <begin position="19"/>
        <end position="627"/>
    </location>
</feature>
<evidence type="ECO:0000256" key="12">
    <source>
        <dbReference type="SAM" id="SignalP"/>
    </source>
</evidence>
<dbReference type="Proteomes" id="UP001232019">
    <property type="component" value="Chromosome"/>
</dbReference>
<protein>
    <submittedName>
        <fullName evidence="15">TonB-dependent receptor plug domain-containing protein</fullName>
    </submittedName>
</protein>
<keyword evidence="4 10" id="KW-0812">Transmembrane</keyword>
<dbReference type="KEGG" id="marp:QYS47_30640"/>
<keyword evidence="8 15" id="KW-0675">Receptor</keyword>
<dbReference type="SUPFAM" id="SSF56935">
    <property type="entry name" value="Porins"/>
    <property type="match status" value="1"/>
</dbReference>
<sequence length="627" mass="71604">MRLGVLLILACITNVLQAQENDSIPLLNEISVNGNFEKQFLSGNAIILPKIEATSFYNGNNISEVLKQNSSIYFKEYGNGMLSTIAFRGTSASQTSVLWNNFNINNYTLGQTDFSLIPTQAIEEISIIPGSGSSMGGSGAFGGAVLLENNLSYKAANQIKINQEVGSFGFSNSYINASGSNEKWAYSTRTYFTNAKNDFEILQTGELQENAAYSKWGINQSIGYKIRNTESIKLSIWYNDNFREIQAPIGSSRDVNEQSDHNLRTHLNYEKNLKNGFLNVGTGYFIDELDYRLNDAISYYKVNRWESFSDYKIHFLNSHELKISARYNHIEAFNQNYENGQALEQRYSLKALLSGQINPKINYALHLRQQYIPKQNIPISPYAGISSKIIDQSKHQLELKLNSSYNYRVPTLNDRFWNESGNSNLKSETAWNKEVSLNSNHKFTDLKVKSTITAFHNLVDNWIQWVPTINNIWSPRNIKQVLTEGIEISTDFKWVFPSDFEVKSNLQYSYTSSTVMDSEVNPTEIGKQLIYTPINKATAFFSIRKHNFSFNTFHQLTGRVYTTSNNSEIFSLSPFYLTDIGLTWTPKNWEISTKIKNVLEQEYFLYSGFAMPGRNYQLSITKTFNIY</sequence>
<comment type="subcellular location">
    <subcellularLocation>
        <location evidence="1 10">Cell outer membrane</location>
        <topology evidence="1 10">Multi-pass membrane protein</topology>
    </subcellularLocation>
</comment>
<keyword evidence="2 10" id="KW-0813">Transport</keyword>
<reference evidence="15" key="1">
    <citation type="submission" date="2023-08" db="EMBL/GenBank/DDBJ databases">
        <title>Comparative genomics and taxonomic characterization of three novel marine species of genus Marivirga.</title>
        <authorList>
            <person name="Muhammad N."/>
            <person name="Kim S.-G."/>
        </authorList>
    </citation>
    <scope>NUCLEOTIDE SEQUENCE</scope>
    <source>
        <strain evidence="15">BKB1-2</strain>
    </source>
</reference>
<dbReference type="PANTHER" id="PTHR30069">
    <property type="entry name" value="TONB-DEPENDENT OUTER MEMBRANE RECEPTOR"/>
    <property type="match status" value="1"/>
</dbReference>
<feature type="signal peptide" evidence="12">
    <location>
        <begin position="1"/>
        <end position="18"/>
    </location>
</feature>
<dbReference type="InterPro" id="IPR012910">
    <property type="entry name" value="Plug_dom"/>
</dbReference>
<evidence type="ECO:0000256" key="9">
    <source>
        <dbReference type="ARBA" id="ARBA00023237"/>
    </source>
</evidence>
<dbReference type="RefSeq" id="WP_322348096.1">
    <property type="nucleotide sequence ID" value="NZ_CP129968.2"/>
</dbReference>
<evidence type="ECO:0000313" key="15">
    <source>
        <dbReference type="EMBL" id="WNB18574.1"/>
    </source>
</evidence>
<dbReference type="PROSITE" id="PS52016">
    <property type="entry name" value="TONB_DEPENDENT_REC_3"/>
    <property type="match status" value="1"/>
</dbReference>
<dbReference type="Pfam" id="PF00593">
    <property type="entry name" value="TonB_dep_Rec_b-barrel"/>
    <property type="match status" value="1"/>
</dbReference>
<evidence type="ECO:0000256" key="11">
    <source>
        <dbReference type="RuleBase" id="RU003357"/>
    </source>
</evidence>
<evidence type="ECO:0000259" key="14">
    <source>
        <dbReference type="Pfam" id="PF07715"/>
    </source>
</evidence>
<dbReference type="InterPro" id="IPR039426">
    <property type="entry name" value="TonB-dep_rcpt-like"/>
</dbReference>
<evidence type="ECO:0000256" key="8">
    <source>
        <dbReference type="ARBA" id="ARBA00023170"/>
    </source>
</evidence>
<gene>
    <name evidence="15" type="ORF">QYS47_30640</name>
</gene>
<organism evidence="15">
    <name type="scientific">Marivirga arenosa</name>
    <dbReference type="NCBI Taxonomy" id="3059076"/>
    <lineage>
        <taxon>Bacteria</taxon>
        <taxon>Pseudomonadati</taxon>
        <taxon>Bacteroidota</taxon>
        <taxon>Cytophagia</taxon>
        <taxon>Cytophagales</taxon>
        <taxon>Marivirgaceae</taxon>
        <taxon>Marivirga</taxon>
    </lineage>
</organism>
<evidence type="ECO:0000259" key="13">
    <source>
        <dbReference type="Pfam" id="PF00593"/>
    </source>
</evidence>
<keyword evidence="5 12" id="KW-0732">Signal</keyword>
<evidence type="ECO:0000256" key="1">
    <source>
        <dbReference type="ARBA" id="ARBA00004571"/>
    </source>
</evidence>
<evidence type="ECO:0000256" key="4">
    <source>
        <dbReference type="ARBA" id="ARBA00022692"/>
    </source>
</evidence>
<dbReference type="InterPro" id="IPR000531">
    <property type="entry name" value="Beta-barrel_TonB"/>
</dbReference>
<dbReference type="GO" id="GO:0009279">
    <property type="term" value="C:cell outer membrane"/>
    <property type="evidence" value="ECO:0007669"/>
    <property type="project" value="UniProtKB-SubCell"/>
</dbReference>
<proteinExistence type="inferred from homology"/>
<keyword evidence="9 10" id="KW-0998">Cell outer membrane</keyword>
<dbReference type="GO" id="GO:0015344">
    <property type="term" value="F:siderophore uptake transmembrane transporter activity"/>
    <property type="evidence" value="ECO:0007669"/>
    <property type="project" value="TreeGrafter"/>
</dbReference>
<feature type="domain" description="TonB-dependent receptor-like beta-barrel" evidence="13">
    <location>
        <begin position="167"/>
        <end position="598"/>
    </location>
</feature>
<accession>A0AA51ZXI1</accession>
<evidence type="ECO:0000256" key="5">
    <source>
        <dbReference type="ARBA" id="ARBA00022729"/>
    </source>
</evidence>
<dbReference type="InterPro" id="IPR037066">
    <property type="entry name" value="Plug_dom_sf"/>
</dbReference>
<evidence type="ECO:0000256" key="2">
    <source>
        <dbReference type="ARBA" id="ARBA00022448"/>
    </source>
</evidence>
<evidence type="ECO:0000256" key="6">
    <source>
        <dbReference type="ARBA" id="ARBA00023077"/>
    </source>
</evidence>
<keyword evidence="3 10" id="KW-1134">Transmembrane beta strand</keyword>
<evidence type="ECO:0000256" key="7">
    <source>
        <dbReference type="ARBA" id="ARBA00023136"/>
    </source>
</evidence>
<dbReference type="Pfam" id="PF07715">
    <property type="entry name" value="Plug"/>
    <property type="match status" value="1"/>
</dbReference>
<dbReference type="GO" id="GO:0044718">
    <property type="term" value="P:siderophore transmembrane transport"/>
    <property type="evidence" value="ECO:0007669"/>
    <property type="project" value="TreeGrafter"/>
</dbReference>